<evidence type="ECO:0000256" key="4">
    <source>
        <dbReference type="ARBA" id="ARBA00023004"/>
    </source>
</evidence>
<evidence type="ECO:0000256" key="5">
    <source>
        <dbReference type="ARBA" id="ARBA00023014"/>
    </source>
</evidence>
<dbReference type="Pfam" id="PF04055">
    <property type="entry name" value="Radical_SAM"/>
    <property type="match status" value="1"/>
</dbReference>
<gene>
    <name evidence="7" type="ORF">SAMN05877831_103176</name>
</gene>
<proteinExistence type="predicted"/>
<dbReference type="AlphaFoldDB" id="A0A285S604"/>
<organism evidence="7 8">
    <name type="scientific">Rhodobacter maris</name>
    <dbReference type="NCBI Taxonomy" id="446682"/>
    <lineage>
        <taxon>Bacteria</taxon>
        <taxon>Pseudomonadati</taxon>
        <taxon>Pseudomonadota</taxon>
        <taxon>Alphaproteobacteria</taxon>
        <taxon>Rhodobacterales</taxon>
        <taxon>Rhodobacter group</taxon>
        <taxon>Rhodobacter</taxon>
    </lineage>
</organism>
<dbReference type="GO" id="GO:0003824">
    <property type="term" value="F:catalytic activity"/>
    <property type="evidence" value="ECO:0007669"/>
    <property type="project" value="InterPro"/>
</dbReference>
<dbReference type="SUPFAM" id="SSF102114">
    <property type="entry name" value="Radical SAM enzymes"/>
    <property type="match status" value="1"/>
</dbReference>
<dbReference type="SMART" id="SM00729">
    <property type="entry name" value="Elp3"/>
    <property type="match status" value="1"/>
</dbReference>
<keyword evidence="4" id="KW-0408">Iron</keyword>
<dbReference type="GO" id="GO:0046872">
    <property type="term" value="F:metal ion binding"/>
    <property type="evidence" value="ECO:0007669"/>
    <property type="project" value="UniProtKB-KW"/>
</dbReference>
<accession>A0A285S604</accession>
<dbReference type="InterPro" id="IPR013785">
    <property type="entry name" value="Aldolase_TIM"/>
</dbReference>
<protein>
    <recommendedName>
        <fullName evidence="6">Elp3/MiaA/NifB-like radical SAM core domain-containing protein</fullName>
    </recommendedName>
</protein>
<evidence type="ECO:0000313" key="8">
    <source>
        <dbReference type="Proteomes" id="UP000219111"/>
    </source>
</evidence>
<dbReference type="Proteomes" id="UP000219111">
    <property type="component" value="Unassembled WGS sequence"/>
</dbReference>
<evidence type="ECO:0000256" key="3">
    <source>
        <dbReference type="ARBA" id="ARBA00022723"/>
    </source>
</evidence>
<evidence type="ECO:0000256" key="1">
    <source>
        <dbReference type="ARBA" id="ARBA00001966"/>
    </source>
</evidence>
<reference evidence="8" key="1">
    <citation type="submission" date="2017-08" db="EMBL/GenBank/DDBJ databases">
        <authorList>
            <person name="Varghese N."/>
            <person name="Submissions S."/>
        </authorList>
    </citation>
    <scope>NUCLEOTIDE SEQUENCE [LARGE SCALE GENOMIC DNA]</scope>
    <source>
        <strain evidence="8">JA276</strain>
    </source>
</reference>
<keyword evidence="8" id="KW-1185">Reference proteome</keyword>
<keyword evidence="5" id="KW-0411">Iron-sulfur</keyword>
<dbReference type="SFLD" id="SFLDS00029">
    <property type="entry name" value="Radical_SAM"/>
    <property type="match status" value="1"/>
</dbReference>
<dbReference type="EMBL" id="OBMT01000003">
    <property type="protein sequence ID" value="SOC02508.1"/>
    <property type="molecule type" value="Genomic_DNA"/>
</dbReference>
<evidence type="ECO:0000259" key="6">
    <source>
        <dbReference type="SMART" id="SM00729"/>
    </source>
</evidence>
<comment type="cofactor">
    <cofactor evidence="1">
        <name>[4Fe-4S] cluster</name>
        <dbReference type="ChEBI" id="CHEBI:49883"/>
    </cofactor>
</comment>
<feature type="domain" description="Elp3/MiaA/NifB-like radical SAM core" evidence="6">
    <location>
        <begin position="62"/>
        <end position="266"/>
    </location>
</feature>
<evidence type="ECO:0000313" key="7">
    <source>
        <dbReference type="EMBL" id="SOC02508.1"/>
    </source>
</evidence>
<sequence>MGDWMSALARIEALEDAAFDEVLVAEMQAHAAGARARDLRFSTPSFKEYDSQEIKGCGKNAFPAFSITGAACALDCDHCRAKILEPMIPATRPEDLDRKVRDLVLLQGLQGFLLSGGSNRRNEIRYERFYPVIERLKRDFPGMRIAIHTALTDAAGAKRMEAAGVDTAMMDVIGAEETIREVYHLDRPVEDFEATLAALSATGMEISPHIVIGLHYGRLKGEARALEIVARYPTKALVLVVVMPFYATPGTFATVPPADVGRIFLRAREVLPDRDLLLGCARPAGMHKRVTDAYAVMAGLDGIAFPAEGAVGVAQMVGRRWDQAHACCSIKLGTGASLRAGCAA</sequence>
<keyword evidence="2" id="KW-0949">S-adenosyl-L-methionine</keyword>
<dbReference type="SFLD" id="SFLDG01113">
    <property type="entry name" value="Uncharacterised_Radical_SAM_Su"/>
    <property type="match status" value="1"/>
</dbReference>
<dbReference type="PANTHER" id="PTHR43288">
    <property type="entry name" value="BIOTIN SYNTHASE-RELATED PROTEIN, RADICAL SAM SUPERFAMILY"/>
    <property type="match status" value="1"/>
</dbReference>
<keyword evidence="3" id="KW-0479">Metal-binding</keyword>
<dbReference type="OrthoDB" id="5420460at2"/>
<dbReference type="InterPro" id="IPR007197">
    <property type="entry name" value="rSAM"/>
</dbReference>
<dbReference type="InterPro" id="IPR058240">
    <property type="entry name" value="rSAM_sf"/>
</dbReference>
<dbReference type="GO" id="GO:0051536">
    <property type="term" value="F:iron-sulfur cluster binding"/>
    <property type="evidence" value="ECO:0007669"/>
    <property type="project" value="UniProtKB-KW"/>
</dbReference>
<dbReference type="CDD" id="cd01335">
    <property type="entry name" value="Radical_SAM"/>
    <property type="match status" value="1"/>
</dbReference>
<name>A0A285S604_9RHOB</name>
<evidence type="ECO:0000256" key="2">
    <source>
        <dbReference type="ARBA" id="ARBA00022691"/>
    </source>
</evidence>
<dbReference type="InterPro" id="IPR006638">
    <property type="entry name" value="Elp3/MiaA/NifB-like_rSAM"/>
</dbReference>
<dbReference type="Gene3D" id="3.20.20.70">
    <property type="entry name" value="Aldolase class I"/>
    <property type="match status" value="1"/>
</dbReference>
<dbReference type="PANTHER" id="PTHR43288:SF2">
    <property type="entry name" value="RADICAL SAM CORE DOMAIN-CONTAINING PROTEIN"/>
    <property type="match status" value="1"/>
</dbReference>
<dbReference type="RefSeq" id="WP_097069384.1">
    <property type="nucleotide sequence ID" value="NZ_OBMT01000003.1"/>
</dbReference>